<keyword evidence="1" id="KW-0732">Signal</keyword>
<dbReference type="InterPro" id="IPR000415">
    <property type="entry name" value="Nitroreductase-like"/>
</dbReference>
<gene>
    <name evidence="3" type="ORF">FYJ29_09200</name>
</gene>
<comment type="caution">
    <text evidence="3">The sequence shown here is derived from an EMBL/GenBank/DDBJ whole genome shotgun (WGS) entry which is preliminary data.</text>
</comment>
<feature type="signal peptide" evidence="1">
    <location>
        <begin position="1"/>
        <end position="22"/>
    </location>
</feature>
<organism evidence="3 4">
    <name type="scientific">Sodaliphilus pleomorphus</name>
    <dbReference type="NCBI Taxonomy" id="2606626"/>
    <lineage>
        <taxon>Bacteria</taxon>
        <taxon>Pseudomonadati</taxon>
        <taxon>Bacteroidota</taxon>
        <taxon>Bacteroidia</taxon>
        <taxon>Bacteroidales</taxon>
        <taxon>Muribaculaceae</taxon>
        <taxon>Sodaliphilus</taxon>
    </lineage>
</organism>
<dbReference type="RefSeq" id="WP_154328434.1">
    <property type="nucleotide sequence ID" value="NZ_CP045696.1"/>
</dbReference>
<accession>A0A6L5XER0</accession>
<dbReference type="PANTHER" id="PTHR43745">
    <property type="entry name" value="NITROREDUCTASE MJ1384-RELATED"/>
    <property type="match status" value="1"/>
</dbReference>
<dbReference type="InterPro" id="IPR052544">
    <property type="entry name" value="Bacteriocin_Proc_Enz"/>
</dbReference>
<reference evidence="3 4" key="1">
    <citation type="submission" date="2019-08" db="EMBL/GenBank/DDBJ databases">
        <title>In-depth cultivation of the pig gut microbiome towards novel bacterial diversity and tailored functional studies.</title>
        <authorList>
            <person name="Wylensek D."/>
            <person name="Hitch T.C.A."/>
            <person name="Clavel T."/>
        </authorList>
    </citation>
    <scope>NUCLEOTIDE SEQUENCE [LARGE SCALE GENOMIC DNA]</scope>
    <source>
        <strain evidence="3 4">Oil-RF-744-WCA-WT-10</strain>
    </source>
</reference>
<dbReference type="AlphaFoldDB" id="A0A6L5XER0"/>
<dbReference type="EMBL" id="VULT01000014">
    <property type="protein sequence ID" value="MSS17928.1"/>
    <property type="molecule type" value="Genomic_DNA"/>
</dbReference>
<evidence type="ECO:0000256" key="1">
    <source>
        <dbReference type="SAM" id="SignalP"/>
    </source>
</evidence>
<dbReference type="GO" id="GO:0016491">
    <property type="term" value="F:oxidoreductase activity"/>
    <property type="evidence" value="ECO:0007669"/>
    <property type="project" value="InterPro"/>
</dbReference>
<dbReference type="InterPro" id="IPR029479">
    <property type="entry name" value="Nitroreductase"/>
</dbReference>
<dbReference type="PANTHER" id="PTHR43745:SF2">
    <property type="entry name" value="NITROREDUCTASE MJ1384-RELATED"/>
    <property type="match status" value="1"/>
</dbReference>
<dbReference type="Pfam" id="PF00881">
    <property type="entry name" value="Nitroreductase"/>
    <property type="match status" value="1"/>
</dbReference>
<feature type="chain" id="PRO_5026871340" evidence="1">
    <location>
        <begin position="23"/>
        <end position="200"/>
    </location>
</feature>
<sequence>MKIYKLLLAATLLAACSPTSEAQVLPKPQVAGGMPLMEVMKARKSQRDIAPDKAVSRQDLSNMLWAAWGITHDGKRTIATAMNRQELDFYVVTATEIGKYDAASNTLTTVATGDYRTLAAKQGFAATAPVNIVIVGDGNKTDKPEFMNYAAGAASQNIYLYCAQAGLKTVLRYGCDREGLAKVMKLNDKQVILYVQTVGQ</sequence>
<dbReference type="Gene3D" id="3.40.109.10">
    <property type="entry name" value="NADH Oxidase"/>
    <property type="match status" value="1"/>
</dbReference>
<evidence type="ECO:0000259" key="2">
    <source>
        <dbReference type="Pfam" id="PF00881"/>
    </source>
</evidence>
<feature type="domain" description="Nitroreductase" evidence="2">
    <location>
        <begin position="41"/>
        <end position="199"/>
    </location>
</feature>
<dbReference type="PROSITE" id="PS51257">
    <property type="entry name" value="PROKAR_LIPOPROTEIN"/>
    <property type="match status" value="1"/>
</dbReference>
<dbReference type="SUPFAM" id="SSF55469">
    <property type="entry name" value="FMN-dependent nitroreductase-like"/>
    <property type="match status" value="1"/>
</dbReference>
<evidence type="ECO:0000313" key="3">
    <source>
        <dbReference type="EMBL" id="MSS17928.1"/>
    </source>
</evidence>
<keyword evidence="4" id="KW-1185">Reference proteome</keyword>
<name>A0A6L5XER0_9BACT</name>
<proteinExistence type="predicted"/>
<evidence type="ECO:0000313" key="4">
    <source>
        <dbReference type="Proteomes" id="UP000483362"/>
    </source>
</evidence>
<dbReference type="Proteomes" id="UP000483362">
    <property type="component" value="Unassembled WGS sequence"/>
</dbReference>
<protein>
    <submittedName>
        <fullName evidence="3">SagB/ThcOx family dehydrogenase</fullName>
    </submittedName>
</protein>